<keyword evidence="2" id="KW-1185">Reference proteome</keyword>
<proteinExistence type="predicted"/>
<dbReference type="GeneID" id="98145702"/>
<accession>A0ABR4L600</accession>
<evidence type="ECO:0000313" key="1">
    <source>
        <dbReference type="EMBL" id="KAL2859974.1"/>
    </source>
</evidence>
<reference evidence="1 2" key="1">
    <citation type="submission" date="2024-07" db="EMBL/GenBank/DDBJ databases">
        <title>Section-level genome sequencing and comparative genomics of Aspergillus sections Usti and Cavernicolus.</title>
        <authorList>
            <consortium name="Lawrence Berkeley National Laboratory"/>
            <person name="Nybo J.L."/>
            <person name="Vesth T.C."/>
            <person name="Theobald S."/>
            <person name="Frisvad J.C."/>
            <person name="Larsen T.O."/>
            <person name="Kjaerboelling I."/>
            <person name="Rothschild-Mancinelli K."/>
            <person name="Lyhne E.K."/>
            <person name="Kogle M.E."/>
            <person name="Barry K."/>
            <person name="Clum A."/>
            <person name="Na H."/>
            <person name="Ledsgaard L."/>
            <person name="Lin J."/>
            <person name="Lipzen A."/>
            <person name="Kuo A."/>
            <person name="Riley R."/>
            <person name="Mondo S."/>
            <person name="Labutti K."/>
            <person name="Haridas S."/>
            <person name="Pangalinan J."/>
            <person name="Salamov A.A."/>
            <person name="Simmons B.A."/>
            <person name="Magnuson J.K."/>
            <person name="Chen J."/>
            <person name="Drula E."/>
            <person name="Henrissat B."/>
            <person name="Wiebenga A."/>
            <person name="Lubbers R.J."/>
            <person name="Gomes A.C."/>
            <person name="Macurrencykelacurrency M.R."/>
            <person name="Stajich J."/>
            <person name="Grigoriev I.V."/>
            <person name="Mortensen U.H."/>
            <person name="De Vries R.P."/>
            <person name="Baker S.E."/>
            <person name="Andersen M.R."/>
        </authorList>
    </citation>
    <scope>NUCLEOTIDE SEQUENCE [LARGE SCALE GENOMIC DNA]</scope>
    <source>
        <strain evidence="1 2">CBS 449.75</strain>
    </source>
</reference>
<sequence>MMRQTNMGVSVSLPRPILHEPARLTIKTFVGRSLNLHIVTPTHLLLDRFSNSIQNELSDEDLLMLSLVYWHFDALA</sequence>
<dbReference type="RefSeq" id="XP_070880530.1">
    <property type="nucleotide sequence ID" value="XM_071030630.1"/>
</dbReference>
<dbReference type="Proteomes" id="UP001610432">
    <property type="component" value="Unassembled WGS sequence"/>
</dbReference>
<protein>
    <submittedName>
        <fullName evidence="1">Uncharacterized protein</fullName>
    </submittedName>
</protein>
<evidence type="ECO:0000313" key="2">
    <source>
        <dbReference type="Proteomes" id="UP001610432"/>
    </source>
</evidence>
<comment type="caution">
    <text evidence="1">The sequence shown here is derived from an EMBL/GenBank/DDBJ whole genome shotgun (WGS) entry which is preliminary data.</text>
</comment>
<dbReference type="EMBL" id="JBFXLQ010000092">
    <property type="protein sequence ID" value="KAL2859974.1"/>
    <property type="molecule type" value="Genomic_DNA"/>
</dbReference>
<name>A0ABR4L600_9EURO</name>
<gene>
    <name evidence="1" type="ORF">BJX67DRAFT_368385</name>
</gene>
<organism evidence="1 2">
    <name type="scientific">Aspergillus lucknowensis</name>
    <dbReference type="NCBI Taxonomy" id="176173"/>
    <lineage>
        <taxon>Eukaryota</taxon>
        <taxon>Fungi</taxon>
        <taxon>Dikarya</taxon>
        <taxon>Ascomycota</taxon>
        <taxon>Pezizomycotina</taxon>
        <taxon>Eurotiomycetes</taxon>
        <taxon>Eurotiomycetidae</taxon>
        <taxon>Eurotiales</taxon>
        <taxon>Aspergillaceae</taxon>
        <taxon>Aspergillus</taxon>
        <taxon>Aspergillus subgen. Nidulantes</taxon>
    </lineage>
</organism>